<dbReference type="PIRSF" id="PIRSF034110">
    <property type="entry name" value="DUF1203"/>
    <property type="match status" value="1"/>
</dbReference>
<proteinExistence type="predicted"/>
<dbReference type="EMBL" id="JAEDAK010000019">
    <property type="protein sequence ID" value="MBH9579209.1"/>
    <property type="molecule type" value="Genomic_DNA"/>
</dbReference>
<dbReference type="RefSeq" id="WP_198112975.1">
    <property type="nucleotide sequence ID" value="NZ_JAEDAK010000019.1"/>
</dbReference>
<keyword evidence="2" id="KW-1185">Reference proteome</keyword>
<protein>
    <submittedName>
        <fullName evidence="1">DUF1203 domain-containing protein</fullName>
    </submittedName>
</protein>
<reference evidence="1" key="1">
    <citation type="submission" date="2020-12" db="EMBL/GenBank/DDBJ databases">
        <title>The genome sequence of Inhella sp. 1Y17.</title>
        <authorList>
            <person name="Liu Y."/>
        </authorList>
    </citation>
    <scope>NUCLEOTIDE SEQUENCE</scope>
    <source>
        <strain evidence="1">1Y17</strain>
    </source>
</reference>
<dbReference type="Proteomes" id="UP000613266">
    <property type="component" value="Unassembled WGS sequence"/>
</dbReference>
<organism evidence="1 2">
    <name type="scientific">Inhella proteolytica</name>
    <dbReference type="NCBI Taxonomy" id="2795029"/>
    <lineage>
        <taxon>Bacteria</taxon>
        <taxon>Pseudomonadati</taxon>
        <taxon>Pseudomonadota</taxon>
        <taxon>Betaproteobacteria</taxon>
        <taxon>Burkholderiales</taxon>
        <taxon>Sphaerotilaceae</taxon>
        <taxon>Inhella</taxon>
    </lineage>
</organism>
<dbReference type="InterPro" id="IPR009593">
    <property type="entry name" value="DUF1203"/>
</dbReference>
<name>A0A931J7Z0_9BURK</name>
<evidence type="ECO:0000313" key="1">
    <source>
        <dbReference type="EMBL" id="MBH9579209.1"/>
    </source>
</evidence>
<evidence type="ECO:0000313" key="2">
    <source>
        <dbReference type="Proteomes" id="UP000613266"/>
    </source>
</evidence>
<accession>A0A931J7Z0</accession>
<gene>
    <name evidence="1" type="ORF">I7X39_20130</name>
</gene>
<dbReference type="AlphaFoldDB" id="A0A931J7Z0"/>
<comment type="caution">
    <text evidence="1">The sequence shown here is derived from an EMBL/GenBank/DDBJ whole genome shotgun (WGS) entry which is preliminary data.</text>
</comment>
<dbReference type="Pfam" id="PF06718">
    <property type="entry name" value="DUF1203"/>
    <property type="match status" value="1"/>
</dbReference>
<sequence length="155" mass="17345">MSYRILGLDPQPFLPLYGLPEAELQARGARRLRVTEPHAAPDRIELRDAEPGETVLLLNHCYLDADSPYRGMHAIFVREGATQRFEAMGALPDAIRRRLISLRAFDADGMMVDAEVAEGTALEPLITRFLADPQVAFLHAHHARRGCYAARIERA</sequence>